<feature type="region of interest" description="Disordered" evidence="2">
    <location>
        <begin position="35"/>
        <end position="83"/>
    </location>
</feature>
<comment type="caution">
    <text evidence="5">The sequence shown here is derived from an EMBL/GenBank/DDBJ whole genome shotgun (WGS) entry which is preliminary data.</text>
</comment>
<dbReference type="Gene3D" id="2.60.40.1240">
    <property type="match status" value="1"/>
</dbReference>
<reference evidence="6" key="3">
    <citation type="submission" date="2022-12" db="EMBL/GenBank/DDBJ databases">
        <title>Genome analysis and biological profiling of marine Salinicoccus roseus MOSEL-ME25.</title>
        <authorList>
            <person name="Mirza F.T."/>
            <person name="Xie Y."/>
            <person name="Shinwari Z.K."/>
        </authorList>
    </citation>
    <scope>NUCLEOTIDE SEQUENCE</scope>
    <source>
        <strain evidence="6">MOSEL-ME25</strain>
    </source>
</reference>
<gene>
    <name evidence="6" type="ORF">F7P68_0012060</name>
    <name evidence="5" type="ORF">SN16_10640</name>
</gene>
<evidence type="ECO:0000313" key="6">
    <source>
        <dbReference type="EMBL" id="MDB0581257.1"/>
    </source>
</evidence>
<keyword evidence="3" id="KW-1133">Transmembrane helix</keyword>
<evidence type="ECO:0000259" key="4">
    <source>
        <dbReference type="Pfam" id="PF11611"/>
    </source>
</evidence>
<feature type="domain" description="DUF4352" evidence="4">
    <location>
        <begin position="81"/>
        <end position="210"/>
    </location>
</feature>
<keyword evidence="8" id="KW-1185">Reference proteome</keyword>
<dbReference type="STRING" id="45670.SN16_10640"/>
<dbReference type="EMBL" id="JXII01000009">
    <property type="protein sequence ID" value="KIH69957.1"/>
    <property type="molecule type" value="Genomic_DNA"/>
</dbReference>
<feature type="transmembrane region" description="Helical" evidence="3">
    <location>
        <begin position="12"/>
        <end position="33"/>
    </location>
</feature>
<evidence type="ECO:0000313" key="8">
    <source>
        <dbReference type="Proteomes" id="UP000527860"/>
    </source>
</evidence>
<dbReference type="EMBL" id="JABEVU030000001">
    <property type="protein sequence ID" value="MDB0581257.1"/>
    <property type="molecule type" value="Genomic_DNA"/>
</dbReference>
<sequence>MAEEKQKKKGGCLKWGAIIIGVLILFGACAAAMTGGGEDTGDTSSDSNEAETTETATEESTEEETEEATEEVVEEESPDAGIGEQLDVGAMSYTVNEVTTASQVGPSAFPTTANETYVVIDLTVTNNGNEAVTVDSTYFKMIIDGATFDADSAASMSANQNENGEITNSFFLENLNPGSTMSGKIVFDVSQANADNPEKALQVQEGIFGTNSGTINLQ</sequence>
<reference evidence="5 7" key="1">
    <citation type="submission" date="2015-01" db="EMBL/GenBank/DDBJ databases">
        <title>Genome sequences of high lactate-tolerant strain Salinicoccus roseus W12 with industrial interest.</title>
        <authorList>
            <person name="Wang H."/>
            <person name="Yu B."/>
        </authorList>
    </citation>
    <scope>NUCLEOTIDE SEQUENCE [LARGE SCALE GENOMIC DNA]</scope>
    <source>
        <strain evidence="5 7">W12</strain>
    </source>
</reference>
<proteinExistence type="predicted"/>
<reference evidence="6" key="2">
    <citation type="submission" date="2020-04" db="EMBL/GenBank/DDBJ databases">
        <authorList>
            <person name="Tanveer F."/>
            <person name="Xie Y."/>
            <person name="Shinwari Z.K."/>
        </authorList>
    </citation>
    <scope>NUCLEOTIDE SEQUENCE</scope>
    <source>
        <strain evidence="6">MOSEL-ME25</strain>
    </source>
</reference>
<dbReference type="InterPro" id="IPR029050">
    <property type="entry name" value="Immunoprotect_excell_Ig-like"/>
</dbReference>
<dbReference type="RefSeq" id="WP_040106598.1">
    <property type="nucleotide sequence ID" value="NZ_JABEVU030000001.1"/>
</dbReference>
<dbReference type="InterPro" id="IPR029051">
    <property type="entry name" value="DUF4352"/>
</dbReference>
<evidence type="ECO:0000256" key="2">
    <source>
        <dbReference type="SAM" id="MobiDB-lite"/>
    </source>
</evidence>
<evidence type="ECO:0000256" key="1">
    <source>
        <dbReference type="ARBA" id="ARBA00022729"/>
    </source>
</evidence>
<dbReference type="OrthoDB" id="2389763at2"/>
<evidence type="ECO:0000313" key="5">
    <source>
        <dbReference type="EMBL" id="KIH69957.1"/>
    </source>
</evidence>
<protein>
    <submittedName>
        <fullName evidence="6">DUF4352 domain-containing protein</fullName>
    </submittedName>
</protein>
<dbReference type="GeneID" id="77846009"/>
<dbReference type="Proteomes" id="UP000031546">
    <property type="component" value="Unassembled WGS sequence"/>
</dbReference>
<keyword evidence="3" id="KW-0472">Membrane</keyword>
<feature type="compositionally biased region" description="Acidic residues" evidence="2">
    <location>
        <begin position="48"/>
        <end position="78"/>
    </location>
</feature>
<accession>A0A0C2E3E0</accession>
<dbReference type="Proteomes" id="UP000527860">
    <property type="component" value="Unassembled WGS sequence"/>
</dbReference>
<dbReference type="PROSITE" id="PS51257">
    <property type="entry name" value="PROKAR_LIPOPROTEIN"/>
    <property type="match status" value="1"/>
</dbReference>
<name>A0A0C2E3E0_9STAP</name>
<dbReference type="AlphaFoldDB" id="A0A0C2E3E0"/>
<organism evidence="5 7">
    <name type="scientific">Salinicoccus roseus</name>
    <dbReference type="NCBI Taxonomy" id="45670"/>
    <lineage>
        <taxon>Bacteria</taxon>
        <taxon>Bacillati</taxon>
        <taxon>Bacillota</taxon>
        <taxon>Bacilli</taxon>
        <taxon>Bacillales</taxon>
        <taxon>Staphylococcaceae</taxon>
        <taxon>Salinicoccus</taxon>
    </lineage>
</organism>
<evidence type="ECO:0000256" key="3">
    <source>
        <dbReference type="SAM" id="Phobius"/>
    </source>
</evidence>
<keyword evidence="3" id="KW-0812">Transmembrane</keyword>
<evidence type="ECO:0000313" key="7">
    <source>
        <dbReference type="Proteomes" id="UP000031546"/>
    </source>
</evidence>
<keyword evidence="1" id="KW-0732">Signal</keyword>
<dbReference type="Pfam" id="PF11611">
    <property type="entry name" value="DUF4352"/>
    <property type="match status" value="1"/>
</dbReference>